<sequence length="676" mass="77244">MSTQSDSTSTSTSTLPDPTTLAISLIPLLPSSLTSTNQSQNNKSKPINIPILAASLSTLPENVINAIHVLAQELKNLREEQLVSDSFQSNHSHRQTSITKSGNSEVTDQDSLTREQREKWLENQKINHLTKSISSLTNLHSSLQSRHLETVDTLSNLQQVHDREKQQLTDERDGVRAVNTVLRRKICNLEKQLDASKEVMEGVLEKVETVNGGDWSIVDHGRIHVHSPLMKSHHQAIECNHSTAFSLFDESHNQPPSVALDLNASGLSHSGSHIHETSEHRVTGHLHQSTSSAGNNQRSLTLIVELTEELESLREEAKNELESKDDEIRVLKRLVGFRDQEIKILITRLENFMGLNGFYVPVKDAQPTDAFMQKDMLDLHDTPKQHHIPTLKGKEKAHLDMDRSHLNPLNGDYPWSQNHQDQYAGSVSDASNRSRSHHLLRPGPNHHHHLSGDEFDSLTSLDTCENEALSRALADLSNQVLDLKYALKEVSKERDTLRKLRSKHNRTSESPPNEVEEDYSSLKKCLKELQSERNRLNEDLIQMEIKNFELEKRITEQEGEFERVAERVQNKLEEQRRKLYEAKHEIEELQNRLEQTEGAEKILRRELEEEKRRGNVLMSLMSNSNHHKKEKEREKERQKERGSSTTSSSSRRSRYEKAVSSRPRSRLDSLDDEPTT</sequence>
<accession>F4SC39</accession>
<feature type="region of interest" description="Disordered" evidence="1">
    <location>
        <begin position="613"/>
        <end position="676"/>
    </location>
</feature>
<feature type="compositionally biased region" description="Basic and acidic residues" evidence="1">
    <location>
        <begin position="653"/>
        <end position="669"/>
    </location>
</feature>
<dbReference type="GeneID" id="18926267"/>
<dbReference type="OrthoDB" id="2504541at2759"/>
<protein>
    <submittedName>
        <fullName evidence="2">Uncharacterized protein</fullName>
    </submittedName>
</protein>
<dbReference type="HOGENOM" id="CLU_395431_0_0_1"/>
<feature type="region of interest" description="Disordered" evidence="1">
    <location>
        <begin position="269"/>
        <end position="297"/>
    </location>
</feature>
<name>F4SC39_MELLP</name>
<dbReference type="KEGG" id="mlr:MELLADRAFT_118650"/>
<dbReference type="EMBL" id="GL883199">
    <property type="protein sequence ID" value="EGF97785.1"/>
    <property type="molecule type" value="Genomic_DNA"/>
</dbReference>
<proteinExistence type="predicted"/>
<feature type="compositionally biased region" description="Polar residues" evidence="1">
    <location>
        <begin position="85"/>
        <end position="110"/>
    </location>
</feature>
<feature type="compositionally biased region" description="Polar residues" evidence="1">
    <location>
        <begin position="415"/>
        <end position="433"/>
    </location>
</feature>
<dbReference type="AlphaFoldDB" id="F4SC39"/>
<evidence type="ECO:0000256" key="1">
    <source>
        <dbReference type="SAM" id="MobiDB-lite"/>
    </source>
</evidence>
<dbReference type="RefSeq" id="XP_007418949.1">
    <property type="nucleotide sequence ID" value="XM_007418887.1"/>
</dbReference>
<dbReference type="InParanoid" id="F4SC39"/>
<feature type="compositionally biased region" description="Basic and acidic residues" evidence="1">
    <location>
        <begin position="273"/>
        <end position="282"/>
    </location>
</feature>
<reference evidence="3" key="1">
    <citation type="journal article" date="2011" name="Proc. Natl. Acad. Sci. U.S.A.">
        <title>Obligate biotrophy features unraveled by the genomic analysis of rust fungi.</title>
        <authorList>
            <person name="Duplessis S."/>
            <person name="Cuomo C.A."/>
            <person name="Lin Y.-C."/>
            <person name="Aerts A."/>
            <person name="Tisserant E."/>
            <person name="Veneault-Fourrey C."/>
            <person name="Joly D.L."/>
            <person name="Hacquard S."/>
            <person name="Amselem J."/>
            <person name="Cantarel B.L."/>
            <person name="Chiu R."/>
            <person name="Coutinho P.M."/>
            <person name="Feau N."/>
            <person name="Field M."/>
            <person name="Frey P."/>
            <person name="Gelhaye E."/>
            <person name="Goldberg J."/>
            <person name="Grabherr M.G."/>
            <person name="Kodira C.D."/>
            <person name="Kohler A."/>
            <person name="Kuees U."/>
            <person name="Lindquist E.A."/>
            <person name="Lucas S.M."/>
            <person name="Mago R."/>
            <person name="Mauceli E."/>
            <person name="Morin E."/>
            <person name="Murat C."/>
            <person name="Pangilinan J.L."/>
            <person name="Park R."/>
            <person name="Pearson M."/>
            <person name="Quesneville H."/>
            <person name="Rouhier N."/>
            <person name="Sakthikumar S."/>
            <person name="Salamov A.A."/>
            <person name="Schmutz J."/>
            <person name="Selles B."/>
            <person name="Shapiro H."/>
            <person name="Tanguay P."/>
            <person name="Tuskan G.A."/>
            <person name="Henrissat B."/>
            <person name="Van de Peer Y."/>
            <person name="Rouze P."/>
            <person name="Ellis J.G."/>
            <person name="Dodds P.N."/>
            <person name="Schein J.E."/>
            <person name="Zhong S."/>
            <person name="Hamelin R.C."/>
            <person name="Grigoriev I.V."/>
            <person name="Szabo L.J."/>
            <person name="Martin F."/>
        </authorList>
    </citation>
    <scope>NUCLEOTIDE SEQUENCE [LARGE SCALE GENOMIC DNA]</scope>
    <source>
        <strain evidence="3">98AG31 / pathotype 3-4-7</strain>
    </source>
</reference>
<keyword evidence="3" id="KW-1185">Reference proteome</keyword>
<feature type="compositionally biased region" description="Basic residues" evidence="1">
    <location>
        <begin position="434"/>
        <end position="449"/>
    </location>
</feature>
<gene>
    <name evidence="2" type="ORF">MELLADRAFT_118650</name>
</gene>
<feature type="compositionally biased region" description="Polar residues" evidence="1">
    <location>
        <begin position="286"/>
        <end position="297"/>
    </location>
</feature>
<feature type="region of interest" description="Disordered" evidence="1">
    <location>
        <begin position="494"/>
        <end position="519"/>
    </location>
</feature>
<evidence type="ECO:0000313" key="3">
    <source>
        <dbReference type="Proteomes" id="UP000001072"/>
    </source>
</evidence>
<evidence type="ECO:0000313" key="2">
    <source>
        <dbReference type="EMBL" id="EGF97785.1"/>
    </source>
</evidence>
<feature type="region of interest" description="Disordered" evidence="1">
    <location>
        <begin position="403"/>
        <end position="452"/>
    </location>
</feature>
<feature type="compositionally biased region" description="Basic and acidic residues" evidence="1">
    <location>
        <begin position="631"/>
        <end position="642"/>
    </location>
</feature>
<dbReference type="VEuPathDB" id="FungiDB:MELLADRAFT_118650"/>
<dbReference type="Proteomes" id="UP000001072">
    <property type="component" value="Unassembled WGS sequence"/>
</dbReference>
<feature type="region of interest" description="Disordered" evidence="1">
    <location>
        <begin position="85"/>
        <end position="113"/>
    </location>
</feature>
<organism evidence="3">
    <name type="scientific">Melampsora larici-populina (strain 98AG31 / pathotype 3-4-7)</name>
    <name type="common">Poplar leaf rust fungus</name>
    <dbReference type="NCBI Taxonomy" id="747676"/>
    <lineage>
        <taxon>Eukaryota</taxon>
        <taxon>Fungi</taxon>
        <taxon>Dikarya</taxon>
        <taxon>Basidiomycota</taxon>
        <taxon>Pucciniomycotina</taxon>
        <taxon>Pucciniomycetes</taxon>
        <taxon>Pucciniales</taxon>
        <taxon>Melampsoraceae</taxon>
        <taxon>Melampsora</taxon>
    </lineage>
</organism>